<dbReference type="AlphaFoldDB" id="W7CXL7"/>
<evidence type="ECO:0000256" key="2">
    <source>
        <dbReference type="ARBA" id="ARBA00009008"/>
    </source>
</evidence>
<dbReference type="STRING" id="1265861.BCAMP_02550"/>
<dbReference type="PANTHER" id="PTHR35794">
    <property type="entry name" value="CELL DIVISION PROTEIN DIVIVA"/>
    <property type="match status" value="1"/>
</dbReference>
<gene>
    <name evidence="9" type="ORF">BCAMP_02550</name>
</gene>
<dbReference type="GO" id="GO:0005737">
    <property type="term" value="C:cytoplasm"/>
    <property type="evidence" value="ECO:0007669"/>
    <property type="project" value="UniProtKB-SubCell"/>
</dbReference>
<feature type="coiled-coil region" evidence="7">
    <location>
        <begin position="104"/>
        <end position="131"/>
    </location>
</feature>
<evidence type="ECO:0000256" key="6">
    <source>
        <dbReference type="ARBA" id="ARBA00023306"/>
    </source>
</evidence>
<name>W7CXL7_9LIST</name>
<evidence type="ECO:0000313" key="10">
    <source>
        <dbReference type="Proteomes" id="UP000019243"/>
    </source>
</evidence>
<evidence type="ECO:0000256" key="1">
    <source>
        <dbReference type="ARBA" id="ARBA00004496"/>
    </source>
</evidence>
<sequence>MPLSPLDIHNKEFGKKLRGYDEDEVNDFLEQVIKDYELVLKENKKLTSDLQTSNEQLDHFKTIESTLNKSLVIAQDSADETRRQAQKEAELIVVEAKADAAELVKEGLNKAHRLSVEIEELKRQSKVFRERLRLLVTTQLDLLEHDDWSNSLEYDIDVEQNITDKFVDVAEKQSVETPTETTQSIEVIEENKEIPAK</sequence>
<dbReference type="Proteomes" id="UP000019243">
    <property type="component" value="Unassembled WGS sequence"/>
</dbReference>
<reference evidence="9 10" key="1">
    <citation type="submission" date="2012-12" db="EMBL/GenBank/DDBJ databases">
        <title>Novel taxa of Listeriaceae from agricultural environments in the United States.</title>
        <authorList>
            <person name="den Bakker H.C."/>
            <person name="Allred A."/>
            <person name="Warchocki S."/>
            <person name="Wright E.M."/>
            <person name="Burrell A."/>
            <person name="Nightingale K.K."/>
            <person name="Kephart D."/>
            <person name="Wiedmann M."/>
        </authorList>
    </citation>
    <scope>NUCLEOTIDE SEQUENCE [LARGE SCALE GENOMIC DNA]</scope>
    <source>
        <strain evidence="9 10">FSL F6-1037</strain>
    </source>
</reference>
<dbReference type="OrthoDB" id="9815492at2"/>
<dbReference type="Gene3D" id="6.10.250.660">
    <property type="match status" value="1"/>
</dbReference>
<organism evidence="9 10">
    <name type="scientific">Brochothrix campestris FSL F6-1037</name>
    <dbReference type="NCBI Taxonomy" id="1265861"/>
    <lineage>
        <taxon>Bacteria</taxon>
        <taxon>Bacillati</taxon>
        <taxon>Bacillota</taxon>
        <taxon>Bacilli</taxon>
        <taxon>Bacillales</taxon>
        <taxon>Listeriaceae</taxon>
        <taxon>Brochothrix</taxon>
    </lineage>
</organism>
<comment type="subcellular location">
    <subcellularLocation>
        <location evidence="1">Cytoplasm</location>
    </subcellularLocation>
</comment>
<dbReference type="PATRIC" id="fig|1265861.3.peg.497"/>
<keyword evidence="6" id="KW-0131">Cell cycle</keyword>
<feature type="region of interest" description="Disordered" evidence="8">
    <location>
        <begin position="172"/>
        <end position="197"/>
    </location>
</feature>
<evidence type="ECO:0000256" key="4">
    <source>
        <dbReference type="ARBA" id="ARBA00022618"/>
    </source>
</evidence>
<dbReference type="EMBL" id="AODH01000009">
    <property type="protein sequence ID" value="EUJ41727.1"/>
    <property type="molecule type" value="Genomic_DNA"/>
</dbReference>
<evidence type="ECO:0000256" key="5">
    <source>
        <dbReference type="ARBA" id="ARBA00023054"/>
    </source>
</evidence>
<dbReference type="PANTHER" id="PTHR35794:SF2">
    <property type="entry name" value="CELL DIVISION PROTEIN DIVIVA"/>
    <property type="match status" value="1"/>
</dbReference>
<comment type="similarity">
    <text evidence="2">Belongs to the DivIVA family.</text>
</comment>
<dbReference type="NCBIfam" id="TIGR03544">
    <property type="entry name" value="DivI1A_domain"/>
    <property type="match status" value="1"/>
</dbReference>
<proteinExistence type="inferred from homology"/>
<protein>
    <submittedName>
        <fullName evidence="9">Cell-division initiation protein DivIVA</fullName>
    </submittedName>
</protein>
<accession>W7CXL7</accession>
<evidence type="ECO:0000256" key="7">
    <source>
        <dbReference type="SAM" id="Coils"/>
    </source>
</evidence>
<keyword evidence="4" id="KW-0132">Cell division</keyword>
<keyword evidence="10" id="KW-1185">Reference proteome</keyword>
<comment type="caution">
    <text evidence="9">The sequence shown here is derived from an EMBL/GenBank/DDBJ whole genome shotgun (WGS) entry which is preliminary data.</text>
</comment>
<dbReference type="InterPro" id="IPR007793">
    <property type="entry name" value="DivIVA_fam"/>
</dbReference>
<evidence type="ECO:0000256" key="3">
    <source>
        <dbReference type="ARBA" id="ARBA00022490"/>
    </source>
</evidence>
<dbReference type="GO" id="GO:0051301">
    <property type="term" value="P:cell division"/>
    <property type="evidence" value="ECO:0007669"/>
    <property type="project" value="UniProtKB-KW"/>
</dbReference>
<dbReference type="RefSeq" id="WP_084038440.1">
    <property type="nucleotide sequence ID" value="NZ_AODH01000009.1"/>
</dbReference>
<feature type="compositionally biased region" description="Polar residues" evidence="8">
    <location>
        <begin position="175"/>
        <end position="185"/>
    </location>
</feature>
<dbReference type="Pfam" id="PF05103">
    <property type="entry name" value="DivIVA"/>
    <property type="match status" value="1"/>
</dbReference>
<keyword evidence="3" id="KW-0963">Cytoplasm</keyword>
<dbReference type="InterPro" id="IPR019933">
    <property type="entry name" value="DivIVA_domain"/>
</dbReference>
<keyword evidence="5 7" id="KW-0175">Coiled coil</keyword>
<evidence type="ECO:0000256" key="8">
    <source>
        <dbReference type="SAM" id="MobiDB-lite"/>
    </source>
</evidence>
<evidence type="ECO:0000313" key="9">
    <source>
        <dbReference type="EMBL" id="EUJ41727.1"/>
    </source>
</evidence>